<dbReference type="GeneID" id="93279175"/>
<dbReference type="PANTHER" id="PTHR43026">
    <property type="entry name" value="2-HYDROXYACID DEHYDROGENASE HOMOLOG 1-RELATED"/>
    <property type="match status" value="1"/>
</dbReference>
<organism evidence="7 8">
    <name type="scientific">[Clostridium] clostridioforme 90A8</name>
    <dbReference type="NCBI Taxonomy" id="999408"/>
    <lineage>
        <taxon>Bacteria</taxon>
        <taxon>Bacillati</taxon>
        <taxon>Bacillota</taxon>
        <taxon>Clostridia</taxon>
        <taxon>Lachnospirales</taxon>
        <taxon>Lachnospiraceae</taxon>
        <taxon>Enterocloster</taxon>
    </lineage>
</organism>
<dbReference type="GO" id="GO:0051287">
    <property type="term" value="F:NAD binding"/>
    <property type="evidence" value="ECO:0007669"/>
    <property type="project" value="InterPro"/>
</dbReference>
<evidence type="ECO:0000259" key="5">
    <source>
        <dbReference type="Pfam" id="PF00389"/>
    </source>
</evidence>
<gene>
    <name evidence="7" type="ORF">HMPREF1090_04014</name>
</gene>
<keyword evidence="2 4" id="KW-0560">Oxidoreductase</keyword>
<dbReference type="RefSeq" id="WP_002382874.1">
    <property type="nucleotide sequence ID" value="NZ_KB850981.1"/>
</dbReference>
<dbReference type="SUPFAM" id="SSF52283">
    <property type="entry name" value="Formate/glycerate dehydrogenase catalytic domain-like"/>
    <property type="match status" value="1"/>
</dbReference>
<dbReference type="InterPro" id="IPR058205">
    <property type="entry name" value="D-LDH-like"/>
</dbReference>
<protein>
    <submittedName>
        <fullName evidence="7">D-lactate dehydrogenase VanH</fullName>
    </submittedName>
</protein>
<evidence type="ECO:0000256" key="2">
    <source>
        <dbReference type="ARBA" id="ARBA00023002"/>
    </source>
</evidence>
<dbReference type="GO" id="GO:0006564">
    <property type="term" value="P:L-serine biosynthetic process"/>
    <property type="evidence" value="ECO:0007669"/>
    <property type="project" value="UniProtKB-ARBA"/>
</dbReference>
<dbReference type="Proteomes" id="UP000013085">
    <property type="component" value="Unassembled WGS sequence"/>
</dbReference>
<dbReference type="AlphaFoldDB" id="A0A0E2H6R5"/>
<comment type="caution">
    <text evidence="7">The sequence shown here is derived from an EMBL/GenBank/DDBJ whole genome shotgun (WGS) entry which is preliminary data.</text>
</comment>
<name>A0A0E2H6R5_9FIRM</name>
<feature type="domain" description="D-isomer specific 2-hydroxyacid dehydrogenase NAD-binding" evidence="6">
    <location>
        <begin position="113"/>
        <end position="295"/>
    </location>
</feature>
<dbReference type="EMBL" id="AGYR01000042">
    <property type="protein sequence ID" value="ENZ11659.1"/>
    <property type="molecule type" value="Genomic_DNA"/>
</dbReference>
<evidence type="ECO:0000256" key="3">
    <source>
        <dbReference type="ARBA" id="ARBA00023027"/>
    </source>
</evidence>
<dbReference type="InterPro" id="IPR006140">
    <property type="entry name" value="D-isomer_DH_NAD-bd"/>
</dbReference>
<dbReference type="PATRIC" id="fig|999408.3.peg.4297"/>
<dbReference type="SUPFAM" id="SSF51735">
    <property type="entry name" value="NAD(P)-binding Rossmann-fold domains"/>
    <property type="match status" value="1"/>
</dbReference>
<dbReference type="InterPro" id="IPR029753">
    <property type="entry name" value="D-isomer_DH_CS"/>
</dbReference>
<sequence length="323" mass="35173">MRKSVGITVFGCEQDEANAFRALSPDFHIIPTLISDAISADNAKLAAGNQCVSVGHKSEVSEATILALRKVGVKYISTRSIGCDHIDTTAAERMGISVGTVAYSPDSVADYALMLMLMAIRGAKPTMHAVAQQDFRLDRIRGKELGDMTVGVIGTGHIGQAVVKRLRGFGCHVLAYDNSRKMDADYVQLDELLKNSDIVTLHVPLCADTRHLIGQKQIGEMKQGAFLINTGRGALVDTGALVEALESGKLGGAALDVLEGEDQFVYTDCSQKVLDHPFLSQLLRMPNVIITPHTAYYTERVLQDTTEKTIRNCLNFERSLQHE</sequence>
<dbReference type="NCBIfam" id="NF000492">
    <property type="entry name" value="vanH_gen"/>
    <property type="match status" value="1"/>
</dbReference>
<dbReference type="PROSITE" id="PS00671">
    <property type="entry name" value="D_2_HYDROXYACID_DH_3"/>
    <property type="match status" value="1"/>
</dbReference>
<dbReference type="PROSITE" id="PS00670">
    <property type="entry name" value="D_2_HYDROXYACID_DH_2"/>
    <property type="match status" value="1"/>
</dbReference>
<dbReference type="InterPro" id="IPR058206">
    <property type="entry name" value="VanH"/>
</dbReference>
<evidence type="ECO:0000313" key="8">
    <source>
        <dbReference type="Proteomes" id="UP000013085"/>
    </source>
</evidence>
<evidence type="ECO:0000256" key="1">
    <source>
        <dbReference type="ARBA" id="ARBA00005854"/>
    </source>
</evidence>
<reference evidence="7 8" key="1">
    <citation type="submission" date="2013-01" db="EMBL/GenBank/DDBJ databases">
        <title>The Genome Sequence of Clostridium clostridioforme 90A8.</title>
        <authorList>
            <consortium name="The Broad Institute Genome Sequencing Platform"/>
            <person name="Earl A."/>
            <person name="Ward D."/>
            <person name="Feldgarden M."/>
            <person name="Gevers D."/>
            <person name="Courvalin P."/>
            <person name="Lambert T."/>
            <person name="Walker B."/>
            <person name="Young S.K."/>
            <person name="Zeng Q."/>
            <person name="Gargeya S."/>
            <person name="Fitzgerald M."/>
            <person name="Haas B."/>
            <person name="Abouelleil A."/>
            <person name="Alvarado L."/>
            <person name="Arachchi H.M."/>
            <person name="Berlin A.M."/>
            <person name="Chapman S.B."/>
            <person name="Dewar J."/>
            <person name="Goldberg J."/>
            <person name="Griggs A."/>
            <person name="Gujja S."/>
            <person name="Hansen M."/>
            <person name="Howarth C."/>
            <person name="Imamovic A."/>
            <person name="Larimer J."/>
            <person name="McCowan C."/>
            <person name="Murphy C."/>
            <person name="Neiman D."/>
            <person name="Pearson M."/>
            <person name="Priest M."/>
            <person name="Roberts A."/>
            <person name="Saif S."/>
            <person name="Shea T."/>
            <person name="Sisk P."/>
            <person name="Sykes S."/>
            <person name="Wortman J."/>
            <person name="Nusbaum C."/>
            <person name="Birren B."/>
        </authorList>
    </citation>
    <scope>NUCLEOTIDE SEQUENCE [LARGE SCALE GENOMIC DNA]</scope>
    <source>
        <strain evidence="7 8">90A8</strain>
    </source>
</reference>
<dbReference type="GO" id="GO:0004617">
    <property type="term" value="F:phosphoglycerate dehydrogenase activity"/>
    <property type="evidence" value="ECO:0007669"/>
    <property type="project" value="UniProtKB-ARBA"/>
</dbReference>
<dbReference type="PANTHER" id="PTHR43026:SF1">
    <property type="entry name" value="2-HYDROXYACID DEHYDROGENASE HOMOLOG 1-RELATED"/>
    <property type="match status" value="1"/>
</dbReference>
<dbReference type="Pfam" id="PF00389">
    <property type="entry name" value="2-Hacid_dh"/>
    <property type="match status" value="1"/>
</dbReference>
<evidence type="ECO:0000259" key="6">
    <source>
        <dbReference type="Pfam" id="PF02826"/>
    </source>
</evidence>
<dbReference type="HOGENOM" id="CLU_019796_1_1_9"/>
<dbReference type="PROSITE" id="PS00065">
    <property type="entry name" value="D_2_HYDROXYACID_DH_1"/>
    <property type="match status" value="1"/>
</dbReference>
<dbReference type="GO" id="GO:0008720">
    <property type="term" value="F:D-lactate dehydrogenase (NAD+) activity"/>
    <property type="evidence" value="ECO:0007669"/>
    <property type="project" value="TreeGrafter"/>
</dbReference>
<dbReference type="InterPro" id="IPR036291">
    <property type="entry name" value="NAD(P)-bd_dom_sf"/>
</dbReference>
<dbReference type="InterPro" id="IPR029752">
    <property type="entry name" value="D-isomer_DH_CS1"/>
</dbReference>
<evidence type="ECO:0000313" key="7">
    <source>
        <dbReference type="EMBL" id="ENZ11659.1"/>
    </source>
</evidence>
<dbReference type="GO" id="GO:0047545">
    <property type="term" value="F:(S)-2-hydroxyglutarate dehydrogenase activity"/>
    <property type="evidence" value="ECO:0007669"/>
    <property type="project" value="UniProtKB-ARBA"/>
</dbReference>
<evidence type="ECO:0000256" key="4">
    <source>
        <dbReference type="RuleBase" id="RU003719"/>
    </source>
</evidence>
<proteinExistence type="inferred from homology"/>
<dbReference type="CDD" id="cd12185">
    <property type="entry name" value="HGDH_LDH_like"/>
    <property type="match status" value="1"/>
</dbReference>
<keyword evidence="3" id="KW-0520">NAD</keyword>
<dbReference type="FunFam" id="3.40.50.720:FF:000041">
    <property type="entry name" value="D-3-phosphoglycerate dehydrogenase"/>
    <property type="match status" value="1"/>
</dbReference>
<dbReference type="InterPro" id="IPR006139">
    <property type="entry name" value="D-isomer_2_OHA_DH_cat_dom"/>
</dbReference>
<feature type="domain" description="D-isomer specific 2-hydroxyacid dehydrogenase catalytic" evidence="5">
    <location>
        <begin position="36"/>
        <end position="318"/>
    </location>
</feature>
<comment type="similarity">
    <text evidence="1 4">Belongs to the D-isomer specific 2-hydroxyacid dehydrogenase family.</text>
</comment>
<dbReference type="Pfam" id="PF02826">
    <property type="entry name" value="2-Hacid_dh_C"/>
    <property type="match status" value="1"/>
</dbReference>
<accession>A0A0E2H6R5</accession>
<dbReference type="Gene3D" id="3.40.50.720">
    <property type="entry name" value="NAD(P)-binding Rossmann-like Domain"/>
    <property type="match status" value="2"/>
</dbReference>